<evidence type="ECO:0000256" key="2">
    <source>
        <dbReference type="ARBA" id="ARBA00022692"/>
    </source>
</evidence>
<dbReference type="AlphaFoldDB" id="A0AAN7BST4"/>
<dbReference type="GO" id="GO:0016020">
    <property type="term" value="C:membrane"/>
    <property type="evidence" value="ECO:0007669"/>
    <property type="project" value="UniProtKB-SubCell"/>
</dbReference>
<organism evidence="6 7">
    <name type="scientific">Podospora fimiseda</name>
    <dbReference type="NCBI Taxonomy" id="252190"/>
    <lineage>
        <taxon>Eukaryota</taxon>
        <taxon>Fungi</taxon>
        <taxon>Dikarya</taxon>
        <taxon>Ascomycota</taxon>
        <taxon>Pezizomycotina</taxon>
        <taxon>Sordariomycetes</taxon>
        <taxon>Sordariomycetidae</taxon>
        <taxon>Sordariales</taxon>
        <taxon>Podosporaceae</taxon>
        <taxon>Podospora</taxon>
    </lineage>
</organism>
<dbReference type="Pfam" id="PF05277">
    <property type="entry name" value="DUF726"/>
    <property type="match status" value="1"/>
</dbReference>
<feature type="region of interest" description="Disordered" evidence="5">
    <location>
        <begin position="203"/>
        <end position="269"/>
    </location>
</feature>
<feature type="compositionally biased region" description="Basic and acidic residues" evidence="5">
    <location>
        <begin position="206"/>
        <end position="216"/>
    </location>
</feature>
<sequence length="810" mass="87979">MSNPKNLFGVLDVQDDAEYPVQSPVDSPSDEELEKLVTSTENNGTGEAPSTAVEMPLNGNKRPNTPKREADLTALLTISEKNEAVALIGKVTDLMQKHITILFDIVLTDDNSQPPMRESSWNKLPTHLKDLTLKPTLPPPVQRENLKPLPPKKASRGRDRVEEPTPSTVEAPPQPRAQPKLSPRQQELKKEALQHFKRWQTAVHKRAGDMSIKKPADSQGYAGGGKRGSASHKKRRSTSKFTSRSCSTVPLTDNEADPRTANNATASTASSITVEGDPMFWKLYPPVTTSLTSLPTDKRCLLLHAMVLLMLSLEHYGAYTRVLLLHLTSSLRLPLRILTEDEVRVAKAFSNATKGISMEELMKKAEESKASRRTKLGLAGATGAAAIGGSGGLPAALLAAGVGTIPGSSVGLGSVAAAGLLGALAENGLIVGACLGIHGARATGKSMEHYSRDVADFGFVPLHSSVGEDLEIGRILPTERRFRVIFCAGGWVGKGADVTKPWRCLGEQNEVYALRWELNGLSKLSAALDTLVRSAAWSTAKKEIIARTSEPRSLLPRYRCLVMNADSSGPVYTRLLEDRWPAGLIKISKVIDTPWINGMIRADKLGNALADIIMSKAHGERGVSLVGYSIGARAIYVCLATLAERRAFGLVENAVMMGTPAPSETAVWCAMRSVVTGRLVNVYSENDYMLGFLSRTSSFEYGVAGLQRVVGIDTVENVDISAEVSGHLRYQYLVGSILQHIGWEDIDKSVVANAETEMACWEDRMQKHEAIRDGLLNAKVEVVKKDESNKENEGGVAPIRTHRKKQKGRR</sequence>
<dbReference type="EMBL" id="MU865313">
    <property type="protein sequence ID" value="KAK4228954.1"/>
    <property type="molecule type" value="Genomic_DNA"/>
</dbReference>
<feature type="region of interest" description="Disordered" evidence="5">
    <location>
        <begin position="130"/>
        <end position="188"/>
    </location>
</feature>
<gene>
    <name evidence="6" type="ORF">QBC38DRAFT_132389</name>
</gene>
<evidence type="ECO:0000313" key="7">
    <source>
        <dbReference type="Proteomes" id="UP001301958"/>
    </source>
</evidence>
<evidence type="ECO:0000313" key="6">
    <source>
        <dbReference type="EMBL" id="KAK4228954.1"/>
    </source>
</evidence>
<accession>A0AAN7BST4</accession>
<evidence type="ECO:0000256" key="4">
    <source>
        <dbReference type="ARBA" id="ARBA00023136"/>
    </source>
</evidence>
<feature type="region of interest" description="Disordered" evidence="5">
    <location>
        <begin position="786"/>
        <end position="810"/>
    </location>
</feature>
<dbReference type="Proteomes" id="UP001301958">
    <property type="component" value="Unassembled WGS sequence"/>
</dbReference>
<feature type="compositionally biased region" description="Low complexity" evidence="5">
    <location>
        <begin position="260"/>
        <end position="269"/>
    </location>
</feature>
<keyword evidence="2" id="KW-0812">Transmembrane</keyword>
<feature type="compositionally biased region" description="Basic residues" evidence="5">
    <location>
        <begin position="800"/>
        <end position="810"/>
    </location>
</feature>
<protein>
    <submittedName>
        <fullName evidence="6">Uncharacterized protein</fullName>
    </submittedName>
</protein>
<comment type="subcellular location">
    <subcellularLocation>
        <location evidence="1">Membrane</location>
        <topology evidence="1">Multi-pass membrane protein</topology>
    </subcellularLocation>
</comment>
<feature type="region of interest" description="Disordered" evidence="5">
    <location>
        <begin position="1"/>
        <end position="66"/>
    </location>
</feature>
<comment type="caution">
    <text evidence="6">The sequence shown here is derived from an EMBL/GenBank/DDBJ whole genome shotgun (WGS) entry which is preliminary data.</text>
</comment>
<keyword evidence="4" id="KW-0472">Membrane</keyword>
<keyword evidence="7" id="KW-1185">Reference proteome</keyword>
<reference evidence="6" key="2">
    <citation type="submission" date="2023-05" db="EMBL/GenBank/DDBJ databases">
        <authorList>
            <consortium name="Lawrence Berkeley National Laboratory"/>
            <person name="Steindorff A."/>
            <person name="Hensen N."/>
            <person name="Bonometti L."/>
            <person name="Westerberg I."/>
            <person name="Brannstrom I.O."/>
            <person name="Guillou S."/>
            <person name="Cros-Aarteil S."/>
            <person name="Calhoun S."/>
            <person name="Haridas S."/>
            <person name="Kuo A."/>
            <person name="Mondo S."/>
            <person name="Pangilinan J."/>
            <person name="Riley R."/>
            <person name="Labutti K."/>
            <person name="Andreopoulos B."/>
            <person name="Lipzen A."/>
            <person name="Chen C."/>
            <person name="Yanf M."/>
            <person name="Daum C."/>
            <person name="Ng V."/>
            <person name="Clum A."/>
            <person name="Ohm R."/>
            <person name="Martin F."/>
            <person name="Silar P."/>
            <person name="Natvig D."/>
            <person name="Lalanne C."/>
            <person name="Gautier V."/>
            <person name="Ament-Velasquez S.L."/>
            <person name="Kruys A."/>
            <person name="Hutchinson M.I."/>
            <person name="Powell A.J."/>
            <person name="Barry K."/>
            <person name="Miller A.N."/>
            <person name="Grigoriev I.V."/>
            <person name="Debuchy R."/>
            <person name="Gladieux P."/>
            <person name="Thoren M.H."/>
            <person name="Johannesson H."/>
        </authorList>
    </citation>
    <scope>NUCLEOTIDE SEQUENCE</scope>
    <source>
        <strain evidence="6">CBS 990.96</strain>
    </source>
</reference>
<evidence type="ECO:0000256" key="1">
    <source>
        <dbReference type="ARBA" id="ARBA00004141"/>
    </source>
</evidence>
<reference evidence="6" key="1">
    <citation type="journal article" date="2023" name="Mol. Phylogenet. Evol.">
        <title>Genome-scale phylogeny and comparative genomics of the fungal order Sordariales.</title>
        <authorList>
            <person name="Hensen N."/>
            <person name="Bonometti L."/>
            <person name="Westerberg I."/>
            <person name="Brannstrom I.O."/>
            <person name="Guillou S."/>
            <person name="Cros-Aarteil S."/>
            <person name="Calhoun S."/>
            <person name="Haridas S."/>
            <person name="Kuo A."/>
            <person name="Mondo S."/>
            <person name="Pangilinan J."/>
            <person name="Riley R."/>
            <person name="LaButti K."/>
            <person name="Andreopoulos B."/>
            <person name="Lipzen A."/>
            <person name="Chen C."/>
            <person name="Yan M."/>
            <person name="Daum C."/>
            <person name="Ng V."/>
            <person name="Clum A."/>
            <person name="Steindorff A."/>
            <person name="Ohm R.A."/>
            <person name="Martin F."/>
            <person name="Silar P."/>
            <person name="Natvig D.O."/>
            <person name="Lalanne C."/>
            <person name="Gautier V."/>
            <person name="Ament-Velasquez S.L."/>
            <person name="Kruys A."/>
            <person name="Hutchinson M.I."/>
            <person name="Powell A.J."/>
            <person name="Barry K."/>
            <person name="Miller A.N."/>
            <person name="Grigoriev I.V."/>
            <person name="Debuchy R."/>
            <person name="Gladieux P."/>
            <person name="Hiltunen Thoren M."/>
            <person name="Johannesson H."/>
        </authorList>
    </citation>
    <scope>NUCLEOTIDE SEQUENCE</scope>
    <source>
        <strain evidence="6">CBS 990.96</strain>
    </source>
</reference>
<evidence type="ECO:0000256" key="5">
    <source>
        <dbReference type="SAM" id="MobiDB-lite"/>
    </source>
</evidence>
<dbReference type="InterPro" id="IPR007941">
    <property type="entry name" value="DUF726"/>
</dbReference>
<dbReference type="PANTHER" id="PTHR17920">
    <property type="entry name" value="TRANSMEMBRANE AND COILED-COIL DOMAIN-CONTAINING PROTEIN 4 TMCO4"/>
    <property type="match status" value="1"/>
</dbReference>
<name>A0AAN7BST4_9PEZI</name>
<feature type="compositionally biased region" description="Basic residues" evidence="5">
    <location>
        <begin position="229"/>
        <end position="238"/>
    </location>
</feature>
<evidence type="ECO:0000256" key="3">
    <source>
        <dbReference type="ARBA" id="ARBA00022989"/>
    </source>
</evidence>
<dbReference type="PANTHER" id="PTHR17920:SF22">
    <property type="entry name" value="DUF726 DOMAIN PROTEIN (AFU_ORTHOLOGUE AFUA_2G12860)"/>
    <property type="match status" value="1"/>
</dbReference>
<proteinExistence type="predicted"/>
<keyword evidence="3" id="KW-1133">Transmembrane helix</keyword>
<feature type="compositionally biased region" description="Low complexity" evidence="5">
    <location>
        <begin position="239"/>
        <end position="248"/>
    </location>
</feature>